<keyword evidence="4" id="KW-0539">Nucleus</keyword>
<reference evidence="7 8" key="1">
    <citation type="submission" date="2016-07" db="EMBL/GenBank/DDBJ databases">
        <title>Pervasive Adenine N6-methylation of Active Genes in Fungi.</title>
        <authorList>
            <consortium name="DOE Joint Genome Institute"/>
            <person name="Mondo S.J."/>
            <person name="Dannebaum R.O."/>
            <person name="Kuo R.C."/>
            <person name="Labutti K."/>
            <person name="Haridas S."/>
            <person name="Kuo A."/>
            <person name="Salamov A."/>
            <person name="Ahrendt S.R."/>
            <person name="Lipzen A."/>
            <person name="Sullivan W."/>
            <person name="Andreopoulos W.B."/>
            <person name="Clum A."/>
            <person name="Lindquist E."/>
            <person name="Daum C."/>
            <person name="Ramamoorthy G.K."/>
            <person name="Gryganskyi A."/>
            <person name="Culley D."/>
            <person name="Magnuson J.K."/>
            <person name="James T.Y."/>
            <person name="O'Malley M.A."/>
            <person name="Stajich J.E."/>
            <person name="Spatafora J.W."/>
            <person name="Visel A."/>
            <person name="Grigoriev I.V."/>
        </authorList>
    </citation>
    <scope>NUCLEOTIDE SEQUENCE [LARGE SCALE GENOMIC DNA]</scope>
    <source>
        <strain evidence="7 8">CBS 931.73</strain>
    </source>
</reference>
<proteinExistence type="predicted"/>
<evidence type="ECO:0000313" key="7">
    <source>
        <dbReference type="EMBL" id="ORX88143.1"/>
    </source>
</evidence>
<evidence type="ECO:0000256" key="4">
    <source>
        <dbReference type="ARBA" id="ARBA00023242"/>
    </source>
</evidence>
<dbReference type="Pfam" id="PF00010">
    <property type="entry name" value="HLH"/>
    <property type="match status" value="1"/>
</dbReference>
<dbReference type="Gene3D" id="4.10.280.10">
    <property type="entry name" value="Helix-loop-helix DNA-binding domain"/>
    <property type="match status" value="1"/>
</dbReference>
<evidence type="ECO:0000259" key="5">
    <source>
        <dbReference type="PROSITE" id="PS50888"/>
    </source>
</evidence>
<dbReference type="InterPro" id="IPR011598">
    <property type="entry name" value="bHLH_dom"/>
</dbReference>
<feature type="domain" description="BHLH" evidence="5">
    <location>
        <begin position="59"/>
        <end position="109"/>
    </location>
</feature>
<dbReference type="EMBL" id="MCFE01000539">
    <property type="protein sequence ID" value="ORX88143.1"/>
    <property type="molecule type" value="Genomic_DNA"/>
</dbReference>
<comment type="caution">
    <text evidence="7">The sequence shown here is derived from an EMBL/GenBank/DDBJ whole genome shotgun (WGS) entry which is preliminary data.</text>
</comment>
<dbReference type="InParanoid" id="A0A1Y1XQY4"/>
<sequence length="109" mass="12994">MANRRLKGYRFEDSIREFTPDKLFKNKSNKRRESYVVNGVNILNRDEMDSEAAINRLQKRREQHNRVERKRRDLINSAIEELSEIVPNAQEDGIKYARGNVLRLTIDYI</sequence>
<dbReference type="PROSITE" id="PS50888">
    <property type="entry name" value="BHLH"/>
    <property type="match status" value="1"/>
</dbReference>
<accession>A0A1Y1XQY4</accession>
<dbReference type="PANTHER" id="PTHR46117:SF3">
    <property type="entry name" value="FI24210P1"/>
    <property type="match status" value="1"/>
</dbReference>
<dbReference type="GO" id="GO:0005634">
    <property type="term" value="C:nucleus"/>
    <property type="evidence" value="ECO:0007669"/>
    <property type="project" value="UniProtKB-SubCell"/>
</dbReference>
<protein>
    <recommendedName>
        <fullName evidence="5">BHLH domain-containing protein</fullName>
    </recommendedName>
</protein>
<dbReference type="InterPro" id="IPR051732">
    <property type="entry name" value="USF"/>
</dbReference>
<dbReference type="GO" id="GO:0000981">
    <property type="term" value="F:DNA-binding transcription factor activity, RNA polymerase II-specific"/>
    <property type="evidence" value="ECO:0007669"/>
    <property type="project" value="TreeGrafter"/>
</dbReference>
<dbReference type="Proteomes" id="UP000193498">
    <property type="component" value="Unassembled WGS sequence"/>
</dbReference>
<dbReference type="EMBL" id="MCFE01001037">
    <property type="protein sequence ID" value="ORX75143.1"/>
    <property type="molecule type" value="Genomic_DNA"/>
</dbReference>
<dbReference type="OrthoDB" id="690068at2759"/>
<gene>
    <name evidence="7" type="ORF">K493DRAFT_236976</name>
    <name evidence="6" type="ORF">K493DRAFT_247522</name>
</gene>
<dbReference type="GO" id="GO:0046983">
    <property type="term" value="F:protein dimerization activity"/>
    <property type="evidence" value="ECO:0007669"/>
    <property type="project" value="InterPro"/>
</dbReference>
<dbReference type="PANTHER" id="PTHR46117">
    <property type="entry name" value="FI24210P1"/>
    <property type="match status" value="1"/>
</dbReference>
<evidence type="ECO:0000313" key="6">
    <source>
        <dbReference type="EMBL" id="ORX75143.1"/>
    </source>
</evidence>
<keyword evidence="2" id="KW-0805">Transcription regulation</keyword>
<dbReference type="InterPro" id="IPR036638">
    <property type="entry name" value="HLH_DNA-bd_sf"/>
</dbReference>
<dbReference type="AlphaFoldDB" id="A0A1Y1XQY4"/>
<evidence type="ECO:0000256" key="2">
    <source>
        <dbReference type="ARBA" id="ARBA00023015"/>
    </source>
</evidence>
<keyword evidence="8" id="KW-1185">Reference proteome</keyword>
<feature type="non-terminal residue" evidence="7">
    <location>
        <position position="109"/>
    </location>
</feature>
<dbReference type="SMART" id="SM00353">
    <property type="entry name" value="HLH"/>
    <property type="match status" value="1"/>
</dbReference>
<comment type="subcellular location">
    <subcellularLocation>
        <location evidence="1">Nucleus</location>
    </subcellularLocation>
</comment>
<dbReference type="SUPFAM" id="SSF47459">
    <property type="entry name" value="HLH, helix-loop-helix DNA-binding domain"/>
    <property type="match status" value="1"/>
</dbReference>
<name>A0A1Y1XQY4_9FUNG</name>
<evidence type="ECO:0000256" key="3">
    <source>
        <dbReference type="ARBA" id="ARBA00023163"/>
    </source>
</evidence>
<evidence type="ECO:0000256" key="1">
    <source>
        <dbReference type="ARBA" id="ARBA00004123"/>
    </source>
</evidence>
<dbReference type="STRING" id="1314790.A0A1Y1XQY4"/>
<organism evidence="7 8">
    <name type="scientific">Basidiobolus meristosporus CBS 931.73</name>
    <dbReference type="NCBI Taxonomy" id="1314790"/>
    <lineage>
        <taxon>Eukaryota</taxon>
        <taxon>Fungi</taxon>
        <taxon>Fungi incertae sedis</taxon>
        <taxon>Zoopagomycota</taxon>
        <taxon>Entomophthoromycotina</taxon>
        <taxon>Basidiobolomycetes</taxon>
        <taxon>Basidiobolales</taxon>
        <taxon>Basidiobolaceae</taxon>
        <taxon>Basidiobolus</taxon>
    </lineage>
</organism>
<evidence type="ECO:0000313" key="8">
    <source>
        <dbReference type="Proteomes" id="UP000193498"/>
    </source>
</evidence>
<keyword evidence="3" id="KW-0804">Transcription</keyword>
<dbReference type="GO" id="GO:0000978">
    <property type="term" value="F:RNA polymerase II cis-regulatory region sequence-specific DNA binding"/>
    <property type="evidence" value="ECO:0007669"/>
    <property type="project" value="TreeGrafter"/>
</dbReference>